<organism evidence="1 2">
    <name type="scientific">Paenibacillus roseopurpureus</name>
    <dbReference type="NCBI Taxonomy" id="2918901"/>
    <lineage>
        <taxon>Bacteria</taxon>
        <taxon>Bacillati</taxon>
        <taxon>Bacillota</taxon>
        <taxon>Bacilli</taxon>
        <taxon>Bacillales</taxon>
        <taxon>Paenibacillaceae</taxon>
        <taxon>Paenibacillus</taxon>
    </lineage>
</organism>
<dbReference type="AlphaFoldDB" id="A0AA96RK01"/>
<proteinExistence type="predicted"/>
<dbReference type="SUPFAM" id="SSF82784">
    <property type="entry name" value="OsmC-like"/>
    <property type="match status" value="1"/>
</dbReference>
<dbReference type="KEGG" id="proo:MJB10_07415"/>
<dbReference type="PANTHER" id="PTHR42830:SF2">
    <property type="entry name" value="OSMC_OHR FAMILY PROTEIN"/>
    <property type="match status" value="1"/>
</dbReference>
<dbReference type="InterPro" id="IPR003718">
    <property type="entry name" value="OsmC/Ohr_fam"/>
</dbReference>
<dbReference type="EMBL" id="CP130319">
    <property type="protein sequence ID" value="WNR45918.1"/>
    <property type="molecule type" value="Genomic_DNA"/>
</dbReference>
<protein>
    <submittedName>
        <fullName evidence="1">OsmC family protein</fullName>
    </submittedName>
</protein>
<dbReference type="Proteomes" id="UP001304650">
    <property type="component" value="Chromosome"/>
</dbReference>
<evidence type="ECO:0000313" key="2">
    <source>
        <dbReference type="Proteomes" id="UP001304650"/>
    </source>
</evidence>
<reference evidence="1" key="1">
    <citation type="submission" date="2022-02" db="EMBL/GenBank/DDBJ databases">
        <title>Paenibacillus sp. MBLB1832 Whole Genome Shotgun Sequencing.</title>
        <authorList>
            <person name="Hwang C.Y."/>
            <person name="Cho E.-S."/>
            <person name="Seo M.-J."/>
        </authorList>
    </citation>
    <scope>NUCLEOTIDE SEQUENCE</scope>
    <source>
        <strain evidence="1">MBLB1832</strain>
    </source>
</reference>
<sequence>MMSEQSFELQATWTGGLDGTGRIQAAKLQTAISVPTEFDGPGTGTNPEEMLLGAAATCYIITLGAMLQREGIQSLTLHSHIYVESRPTMKVKSILHCPLICVPSTTVPEKLDKLYQAALRAEKTCMISKALRGNVDVRVQPEIRLMEVM</sequence>
<dbReference type="Pfam" id="PF02566">
    <property type="entry name" value="OsmC"/>
    <property type="match status" value="1"/>
</dbReference>
<keyword evidence="2" id="KW-1185">Reference proteome</keyword>
<gene>
    <name evidence="1" type="ORF">MJB10_07415</name>
</gene>
<dbReference type="PANTHER" id="PTHR42830">
    <property type="entry name" value="OSMOTICALLY INDUCIBLE FAMILY PROTEIN"/>
    <property type="match status" value="1"/>
</dbReference>
<name>A0AA96RK01_9BACL</name>
<dbReference type="InterPro" id="IPR015946">
    <property type="entry name" value="KH_dom-like_a/b"/>
</dbReference>
<dbReference type="InterPro" id="IPR052707">
    <property type="entry name" value="OsmC_Ohr_Peroxiredoxin"/>
</dbReference>
<dbReference type="RefSeq" id="WP_314803081.1">
    <property type="nucleotide sequence ID" value="NZ_CP130319.1"/>
</dbReference>
<dbReference type="InterPro" id="IPR036102">
    <property type="entry name" value="OsmC/Ohrsf"/>
</dbReference>
<accession>A0AA96RK01</accession>
<evidence type="ECO:0000313" key="1">
    <source>
        <dbReference type="EMBL" id="WNR45918.1"/>
    </source>
</evidence>
<dbReference type="Gene3D" id="3.30.300.20">
    <property type="match status" value="1"/>
</dbReference>